<evidence type="ECO:0000313" key="3">
    <source>
        <dbReference type="EMBL" id="CAL8145011.1"/>
    </source>
</evidence>
<feature type="compositionally biased region" description="Basic and acidic residues" evidence="1">
    <location>
        <begin position="282"/>
        <end position="293"/>
    </location>
</feature>
<feature type="region of interest" description="Disordered" evidence="1">
    <location>
        <begin position="428"/>
        <end position="577"/>
    </location>
</feature>
<keyword evidence="2" id="KW-1133">Transmembrane helix</keyword>
<feature type="region of interest" description="Disordered" evidence="1">
    <location>
        <begin position="363"/>
        <end position="385"/>
    </location>
</feature>
<evidence type="ECO:0000313" key="4">
    <source>
        <dbReference type="Proteomes" id="UP001642540"/>
    </source>
</evidence>
<feature type="compositionally biased region" description="Acidic residues" evidence="1">
    <location>
        <begin position="236"/>
        <end position="252"/>
    </location>
</feature>
<gene>
    <name evidence="3" type="ORF">ODALV1_LOCUS30366</name>
</gene>
<feature type="region of interest" description="Disordered" evidence="1">
    <location>
        <begin position="233"/>
        <end position="317"/>
    </location>
</feature>
<dbReference type="Proteomes" id="UP001642540">
    <property type="component" value="Unassembled WGS sequence"/>
</dbReference>
<evidence type="ECO:0000256" key="2">
    <source>
        <dbReference type="SAM" id="Phobius"/>
    </source>
</evidence>
<proteinExistence type="predicted"/>
<feature type="transmembrane region" description="Helical" evidence="2">
    <location>
        <begin position="21"/>
        <end position="42"/>
    </location>
</feature>
<reference evidence="3 4" key="1">
    <citation type="submission" date="2024-08" db="EMBL/GenBank/DDBJ databases">
        <authorList>
            <person name="Cucini C."/>
            <person name="Frati F."/>
        </authorList>
    </citation>
    <scope>NUCLEOTIDE SEQUENCE [LARGE SCALE GENOMIC DNA]</scope>
</reference>
<organism evidence="3 4">
    <name type="scientific">Orchesella dallaii</name>
    <dbReference type="NCBI Taxonomy" id="48710"/>
    <lineage>
        <taxon>Eukaryota</taxon>
        <taxon>Metazoa</taxon>
        <taxon>Ecdysozoa</taxon>
        <taxon>Arthropoda</taxon>
        <taxon>Hexapoda</taxon>
        <taxon>Collembola</taxon>
        <taxon>Entomobryomorpha</taxon>
        <taxon>Entomobryoidea</taxon>
        <taxon>Orchesellidae</taxon>
        <taxon>Orchesellinae</taxon>
        <taxon>Orchesella</taxon>
    </lineage>
</organism>
<feature type="compositionally biased region" description="Acidic residues" evidence="1">
    <location>
        <begin position="366"/>
        <end position="375"/>
    </location>
</feature>
<evidence type="ECO:0000256" key="1">
    <source>
        <dbReference type="SAM" id="MobiDB-lite"/>
    </source>
</evidence>
<comment type="caution">
    <text evidence="3">The sequence shown here is derived from an EMBL/GenBank/DDBJ whole genome shotgun (WGS) entry which is preliminary data.</text>
</comment>
<sequence>MDPTRSRVRLGSISRNLRKYLKLYAVLCLIAILCNVIIGGAASESNFSKNTVVFSKSCKDAQNCGGDSSSLDSVKTPREQSDSLTAFINWLFGPPANTTSKPDLGDKTSANNVLYNRRNSSSSSSSVESKDEQLSRPEVPSDGELKNESFSTRLKREYKPVKVPYTGNNKDNKLDSSELRRRQLLINPWDQQQQQQMMMQQQQQAAAAAAMLQLQQQRQQMDMLNANRNRYQGYLDDYDDDDSDEDSDESDDFSQFGVYDPMANGGPPFVHYQRKLGLGRRSVSEDDKNEGKGQKKWNGRRSSTQVRNEDGEDETGKRKAVNNKFSLRNGDWFVDDYDLNSAFYDRPQERRHLPDHLLDEDRKELDEEEREDANNNDESLIPHHDSVNLDNEKDVEHHLRHRGDLDYIYREFKDSLCKGNECLQPRQTSTTMTAGSTTMAATTSGGSTTMAATTSGGSTTMAATTSGGSTTMAATTSGGSTTMAATTSGGSTTMAAGSTTSGGSTTMAAGSTTSGGSTTMAAGSTTSGGSTTMAAGSTTSGGSSTTSGGSSTTSGGSSTPSGGSSTMSGASTTGSSI</sequence>
<keyword evidence="2" id="KW-0812">Transmembrane</keyword>
<keyword evidence="4" id="KW-1185">Reference proteome</keyword>
<dbReference type="EMBL" id="CAXLJM020000161">
    <property type="protein sequence ID" value="CAL8145011.1"/>
    <property type="molecule type" value="Genomic_DNA"/>
</dbReference>
<feature type="region of interest" description="Disordered" evidence="1">
    <location>
        <begin position="98"/>
        <end position="153"/>
    </location>
</feature>
<protein>
    <submittedName>
        <fullName evidence="3">Uncharacterized protein</fullName>
    </submittedName>
</protein>
<feature type="compositionally biased region" description="Polar residues" evidence="1">
    <location>
        <begin position="108"/>
        <end position="119"/>
    </location>
</feature>
<name>A0ABP1S778_9HEXA</name>
<keyword evidence="2" id="KW-0472">Membrane</keyword>
<accession>A0ABP1S778</accession>